<evidence type="ECO:0000259" key="10">
    <source>
        <dbReference type="Pfam" id="PF07730"/>
    </source>
</evidence>
<feature type="domain" description="Signal transduction histidine kinase subgroup 3 dimerisation and phosphoacceptor" evidence="10">
    <location>
        <begin position="186"/>
        <end position="252"/>
    </location>
</feature>
<feature type="transmembrane region" description="Helical" evidence="9">
    <location>
        <begin position="12"/>
        <end position="33"/>
    </location>
</feature>
<evidence type="ECO:0000256" key="7">
    <source>
        <dbReference type="ARBA" id="ARBA00022840"/>
    </source>
</evidence>
<evidence type="ECO:0000256" key="1">
    <source>
        <dbReference type="ARBA" id="ARBA00000085"/>
    </source>
</evidence>
<dbReference type="RefSeq" id="WP_149689901.1">
    <property type="nucleotide sequence ID" value="NZ_SDPQ02000003.1"/>
</dbReference>
<feature type="transmembrane region" description="Helical" evidence="9">
    <location>
        <begin position="45"/>
        <end position="61"/>
    </location>
</feature>
<keyword evidence="3" id="KW-0597">Phosphoprotein</keyword>
<keyword evidence="7" id="KW-0067">ATP-binding</keyword>
<feature type="transmembrane region" description="Helical" evidence="9">
    <location>
        <begin position="66"/>
        <end position="82"/>
    </location>
</feature>
<keyword evidence="9" id="KW-1133">Transmembrane helix</keyword>
<proteinExistence type="predicted"/>
<evidence type="ECO:0000256" key="2">
    <source>
        <dbReference type="ARBA" id="ARBA00012438"/>
    </source>
</evidence>
<dbReference type="AlphaFoldDB" id="A0A5M4FA64"/>
<dbReference type="EC" id="2.7.13.3" evidence="2"/>
<keyword evidence="6 12" id="KW-0418">Kinase</keyword>
<dbReference type="Gene3D" id="3.30.565.10">
    <property type="entry name" value="Histidine kinase-like ATPase, C-terminal domain"/>
    <property type="match status" value="1"/>
</dbReference>
<evidence type="ECO:0000256" key="4">
    <source>
        <dbReference type="ARBA" id="ARBA00022679"/>
    </source>
</evidence>
<evidence type="ECO:0000256" key="5">
    <source>
        <dbReference type="ARBA" id="ARBA00022741"/>
    </source>
</evidence>
<dbReference type="GO" id="GO:0046983">
    <property type="term" value="F:protein dimerization activity"/>
    <property type="evidence" value="ECO:0007669"/>
    <property type="project" value="InterPro"/>
</dbReference>
<evidence type="ECO:0000313" key="12">
    <source>
        <dbReference type="EMBL" id="KAA1395234.1"/>
    </source>
</evidence>
<comment type="caution">
    <text evidence="12">The sequence shown here is derived from an EMBL/GenBank/DDBJ whole genome shotgun (WGS) entry which is preliminary data.</text>
</comment>
<dbReference type="GO" id="GO:0000155">
    <property type="term" value="F:phosphorelay sensor kinase activity"/>
    <property type="evidence" value="ECO:0007669"/>
    <property type="project" value="InterPro"/>
</dbReference>
<keyword evidence="5" id="KW-0547">Nucleotide-binding</keyword>
<dbReference type="Pfam" id="PF23539">
    <property type="entry name" value="DUF7134"/>
    <property type="match status" value="1"/>
</dbReference>
<reference evidence="12" key="1">
    <citation type="submission" date="2019-09" db="EMBL/GenBank/DDBJ databases">
        <authorList>
            <person name="Li J."/>
        </authorList>
    </citation>
    <scope>NUCLEOTIDE SEQUENCE [LARGE SCALE GENOMIC DNA]</scope>
    <source>
        <strain evidence="12">JCM 14732</strain>
    </source>
</reference>
<comment type="catalytic activity">
    <reaction evidence="1">
        <text>ATP + protein L-histidine = ADP + protein N-phospho-L-histidine.</text>
        <dbReference type="EC" id="2.7.13.3"/>
    </reaction>
</comment>
<feature type="domain" description="DUF7134" evidence="11">
    <location>
        <begin position="10"/>
        <end position="119"/>
    </location>
</feature>
<dbReference type="OrthoDB" id="227596at2"/>
<dbReference type="InterPro" id="IPR050482">
    <property type="entry name" value="Sensor_HK_TwoCompSys"/>
</dbReference>
<gene>
    <name evidence="12" type="ORF">ESP70_013775</name>
</gene>
<keyword evidence="9" id="KW-0472">Membrane</keyword>
<dbReference type="GO" id="GO:0016020">
    <property type="term" value="C:membrane"/>
    <property type="evidence" value="ECO:0007669"/>
    <property type="project" value="InterPro"/>
</dbReference>
<evidence type="ECO:0000256" key="8">
    <source>
        <dbReference type="ARBA" id="ARBA00023012"/>
    </source>
</evidence>
<dbReference type="InterPro" id="IPR011712">
    <property type="entry name" value="Sig_transdc_His_kin_sub3_dim/P"/>
</dbReference>
<feature type="transmembrane region" description="Helical" evidence="9">
    <location>
        <begin position="112"/>
        <end position="132"/>
    </location>
</feature>
<dbReference type="Pfam" id="PF07730">
    <property type="entry name" value="HisKA_3"/>
    <property type="match status" value="1"/>
</dbReference>
<dbReference type="InterPro" id="IPR036890">
    <property type="entry name" value="HATPase_C_sf"/>
</dbReference>
<dbReference type="GO" id="GO:0005524">
    <property type="term" value="F:ATP binding"/>
    <property type="evidence" value="ECO:0007669"/>
    <property type="project" value="UniProtKB-KW"/>
</dbReference>
<protein>
    <recommendedName>
        <fullName evidence="2">histidine kinase</fullName>
        <ecNumber evidence="2">2.7.13.3</ecNumber>
    </recommendedName>
</protein>
<keyword evidence="8" id="KW-0902">Two-component regulatory system</keyword>
<dbReference type="InterPro" id="IPR055558">
    <property type="entry name" value="DUF7134"/>
</dbReference>
<name>A0A5M4FA64_9ACTN</name>
<sequence>MKLKEELVEQARCHPLAADAVLALALFLLAVFVPNDHVQPSSGPGIVYAFEAIVFGALVFRRRRPIPVFAIVVVGSAVVISMQEGKSLVLTAAFIAISTVSYYAADRRMSIMAWLVSGFALGAGSAIGIGSVVRFENVSAFAWSGFAAAMGAAIRSRQEWFAEVEQRAIDAEETREEEARRRVVAERLRIARELHDVVAHHIAVVHVQAGVADHLLDTKPAEAHEAIAHIRRASGSVLDELGGLLDVLRQPDEPITPTAPAPGLGGLTSLIDSFSASGLSVDVRADGVPEAMPPAVELVAYRLVQEGLTNAHKHGLGTATLDFTFEPGALAIDIANPCPEGASPGRSGHGLEGMHERAKAVGGTVSTSIDGDAWLVAARLPFEPAV</sequence>
<keyword evidence="13" id="KW-1185">Reference proteome</keyword>
<evidence type="ECO:0000313" key="13">
    <source>
        <dbReference type="Proteomes" id="UP000380867"/>
    </source>
</evidence>
<organism evidence="12 13">
    <name type="scientific">Aeromicrobium ginsengisoli</name>
    <dbReference type="NCBI Taxonomy" id="363867"/>
    <lineage>
        <taxon>Bacteria</taxon>
        <taxon>Bacillati</taxon>
        <taxon>Actinomycetota</taxon>
        <taxon>Actinomycetes</taxon>
        <taxon>Propionibacteriales</taxon>
        <taxon>Nocardioidaceae</taxon>
        <taxon>Aeromicrobium</taxon>
    </lineage>
</organism>
<dbReference type="PANTHER" id="PTHR24421:SF10">
    <property type="entry name" value="NITRATE_NITRITE SENSOR PROTEIN NARQ"/>
    <property type="match status" value="1"/>
</dbReference>
<evidence type="ECO:0000256" key="3">
    <source>
        <dbReference type="ARBA" id="ARBA00022553"/>
    </source>
</evidence>
<evidence type="ECO:0000256" key="6">
    <source>
        <dbReference type="ARBA" id="ARBA00022777"/>
    </source>
</evidence>
<feature type="transmembrane region" description="Helical" evidence="9">
    <location>
        <begin position="88"/>
        <end position="105"/>
    </location>
</feature>
<dbReference type="SUPFAM" id="SSF55874">
    <property type="entry name" value="ATPase domain of HSP90 chaperone/DNA topoisomerase II/histidine kinase"/>
    <property type="match status" value="1"/>
</dbReference>
<evidence type="ECO:0000256" key="9">
    <source>
        <dbReference type="SAM" id="Phobius"/>
    </source>
</evidence>
<evidence type="ECO:0000259" key="11">
    <source>
        <dbReference type="Pfam" id="PF23539"/>
    </source>
</evidence>
<dbReference type="Gene3D" id="1.20.5.1930">
    <property type="match status" value="1"/>
</dbReference>
<keyword evidence="4" id="KW-0808">Transferase</keyword>
<dbReference type="Proteomes" id="UP000380867">
    <property type="component" value="Unassembled WGS sequence"/>
</dbReference>
<dbReference type="EMBL" id="SDPQ02000003">
    <property type="protein sequence ID" value="KAA1395234.1"/>
    <property type="molecule type" value="Genomic_DNA"/>
</dbReference>
<dbReference type="PANTHER" id="PTHR24421">
    <property type="entry name" value="NITRATE/NITRITE SENSOR PROTEIN NARX-RELATED"/>
    <property type="match status" value="1"/>
</dbReference>
<keyword evidence="9" id="KW-0812">Transmembrane</keyword>
<accession>A0A5M4FA64</accession>
<dbReference type="CDD" id="cd16917">
    <property type="entry name" value="HATPase_UhpB-NarQ-NarX-like"/>
    <property type="match status" value="1"/>
</dbReference>